<gene>
    <name evidence="1" type="ORF">H7F53_15930</name>
</gene>
<dbReference type="RefSeq" id="WP_185680501.1">
    <property type="nucleotide sequence ID" value="NZ_JACLAX010000024.1"/>
</dbReference>
<sequence>MPPAYALDAAAVAVGRALQADVGADPWSGGEVQPGGYAPVIVADGGGGRQLVPRLWGVPPPPRREHLVPFVRNLDSPFWIGVLRHRQFRCLVPLTRFRRGSQWWEPAGGAISACAGLWRDSEIPSFALLTSGEPAGLPVVLAPAAMEVWLHADIRLARSLVEAGSAAGR</sequence>
<comment type="caution">
    <text evidence="1">The sequence shown here is derived from an EMBL/GenBank/DDBJ whole genome shotgun (WGS) entry which is preliminary data.</text>
</comment>
<dbReference type="EMBL" id="JACLAX010000024">
    <property type="protein sequence ID" value="MBC2670641.1"/>
    <property type="molecule type" value="Genomic_DNA"/>
</dbReference>
<name>A0A7X1G104_9SPHN</name>
<dbReference type="Gene3D" id="3.90.1680.20">
    <property type="match status" value="1"/>
</dbReference>
<organism evidence="1 2">
    <name type="scientific">Novosphingobium piscinae</name>
    <dbReference type="NCBI Taxonomy" id="1507448"/>
    <lineage>
        <taxon>Bacteria</taxon>
        <taxon>Pseudomonadati</taxon>
        <taxon>Pseudomonadota</taxon>
        <taxon>Alphaproteobacteria</taxon>
        <taxon>Sphingomonadales</taxon>
        <taxon>Sphingomonadaceae</taxon>
        <taxon>Novosphingobium</taxon>
    </lineage>
</organism>
<reference evidence="1 2" key="1">
    <citation type="submission" date="2020-08" db="EMBL/GenBank/DDBJ databases">
        <title>The genome sequence of type strain Novosphingobium piscinae KCTC 42194.</title>
        <authorList>
            <person name="Liu Y."/>
        </authorList>
    </citation>
    <scope>NUCLEOTIDE SEQUENCE [LARGE SCALE GENOMIC DNA]</scope>
    <source>
        <strain evidence="1 2">KCTC 42194</strain>
    </source>
</reference>
<keyword evidence="2" id="KW-1185">Reference proteome</keyword>
<evidence type="ECO:0000313" key="1">
    <source>
        <dbReference type="EMBL" id="MBC2670641.1"/>
    </source>
</evidence>
<proteinExistence type="predicted"/>
<dbReference type="SUPFAM" id="SSF143081">
    <property type="entry name" value="BB1717-like"/>
    <property type="match status" value="1"/>
</dbReference>
<accession>A0A7X1G104</accession>
<dbReference type="InterPro" id="IPR036590">
    <property type="entry name" value="SRAP-like"/>
</dbReference>
<dbReference type="Proteomes" id="UP000551327">
    <property type="component" value="Unassembled WGS sequence"/>
</dbReference>
<dbReference type="AlphaFoldDB" id="A0A7X1G104"/>
<evidence type="ECO:0000313" key="2">
    <source>
        <dbReference type="Proteomes" id="UP000551327"/>
    </source>
</evidence>
<protein>
    <submittedName>
        <fullName evidence="1">DUF159 family protein</fullName>
    </submittedName>
</protein>